<dbReference type="Proteomes" id="UP001159363">
    <property type="component" value="Chromosome 8"/>
</dbReference>
<protein>
    <submittedName>
        <fullName evidence="2">Uncharacterized protein</fullName>
    </submittedName>
</protein>
<sequence>MDMCETRELINLLARSSDKRNRILWPSFEMSQKVRESFSSTFRSRILPLSQQLDAVQPTCDCHGLVLHTITGDGVDTVGAMAPDNPASVANHNISRASEKTEVTVNGLYQHACRRARRTVKGLTLVWRVQGDRHAGLRGRGKREIADKKKPADQRHRPARFQHAKVRGPGRGLNPFRLGGSRSSEKRGGGRIMVLKEEEGGGGGGRMRTSWSLQARPVEILGGGFSATLLRASRALSPLCSRSCDVLWLDYSSPTRAEPGSIPDGVTPRFSLVGIVPAGFLGDLPFTPLFHSCASPYSPRSTLISSQDLDVKSSPNIFTRAVFSPCRVYLLDFRRRPCNIIEVLTELFNCFHPPVLEETAYKLASQERILLSAADLLSGGNLLCRFDQSLPRGEPGSIPGRATPGLSYAGTVQGDATGRRVVSVASRFSSHCIPVPLHAHLASPSLVLEVSSLCRNHLALTNTTP</sequence>
<evidence type="ECO:0000313" key="2">
    <source>
        <dbReference type="EMBL" id="KAJ8875876.1"/>
    </source>
</evidence>
<proteinExistence type="predicted"/>
<organism evidence="2 3">
    <name type="scientific">Dryococelus australis</name>
    <dbReference type="NCBI Taxonomy" id="614101"/>
    <lineage>
        <taxon>Eukaryota</taxon>
        <taxon>Metazoa</taxon>
        <taxon>Ecdysozoa</taxon>
        <taxon>Arthropoda</taxon>
        <taxon>Hexapoda</taxon>
        <taxon>Insecta</taxon>
        <taxon>Pterygota</taxon>
        <taxon>Neoptera</taxon>
        <taxon>Polyneoptera</taxon>
        <taxon>Phasmatodea</taxon>
        <taxon>Verophasmatodea</taxon>
        <taxon>Anareolatae</taxon>
        <taxon>Phasmatidae</taxon>
        <taxon>Eurycanthinae</taxon>
        <taxon>Dryococelus</taxon>
    </lineage>
</organism>
<feature type="region of interest" description="Disordered" evidence="1">
    <location>
        <begin position="137"/>
        <end position="188"/>
    </location>
</feature>
<name>A0ABQ9GV27_9NEOP</name>
<evidence type="ECO:0000313" key="3">
    <source>
        <dbReference type="Proteomes" id="UP001159363"/>
    </source>
</evidence>
<accession>A0ABQ9GV27</accession>
<comment type="caution">
    <text evidence="2">The sequence shown here is derived from an EMBL/GenBank/DDBJ whole genome shotgun (WGS) entry which is preliminary data.</text>
</comment>
<evidence type="ECO:0000256" key="1">
    <source>
        <dbReference type="SAM" id="MobiDB-lite"/>
    </source>
</evidence>
<keyword evidence="3" id="KW-1185">Reference proteome</keyword>
<reference evidence="2 3" key="1">
    <citation type="submission" date="2023-02" db="EMBL/GenBank/DDBJ databases">
        <title>LHISI_Scaffold_Assembly.</title>
        <authorList>
            <person name="Stuart O.P."/>
            <person name="Cleave R."/>
            <person name="Magrath M.J.L."/>
            <person name="Mikheyev A.S."/>
        </authorList>
    </citation>
    <scope>NUCLEOTIDE SEQUENCE [LARGE SCALE GENOMIC DNA]</scope>
    <source>
        <strain evidence="2">Daus_M_001</strain>
        <tissue evidence="2">Leg muscle</tissue>
    </source>
</reference>
<feature type="compositionally biased region" description="Basic residues" evidence="1">
    <location>
        <begin position="157"/>
        <end position="168"/>
    </location>
</feature>
<gene>
    <name evidence="2" type="ORF">PR048_023783</name>
</gene>
<dbReference type="EMBL" id="JARBHB010000009">
    <property type="protein sequence ID" value="KAJ8875876.1"/>
    <property type="molecule type" value="Genomic_DNA"/>
</dbReference>
<feature type="compositionally biased region" description="Basic and acidic residues" evidence="1">
    <location>
        <begin position="142"/>
        <end position="156"/>
    </location>
</feature>